<evidence type="ECO:0000313" key="3">
    <source>
        <dbReference type="Proteomes" id="UP001491552"/>
    </source>
</evidence>
<dbReference type="PROSITE" id="PS51257">
    <property type="entry name" value="PROKAR_LIPOPROTEIN"/>
    <property type="match status" value="1"/>
</dbReference>
<keyword evidence="3" id="KW-1185">Reference proteome</keyword>
<evidence type="ECO:0000256" key="1">
    <source>
        <dbReference type="SAM" id="SignalP"/>
    </source>
</evidence>
<proteinExistence type="predicted"/>
<dbReference type="Proteomes" id="UP001491552">
    <property type="component" value="Unassembled WGS sequence"/>
</dbReference>
<comment type="caution">
    <text evidence="2">The sequence shown here is derived from an EMBL/GenBank/DDBJ whole genome shotgun (WGS) entry which is preliminary data.</text>
</comment>
<organism evidence="2 3">
    <name type="scientific">Faecousia intestinalis</name>
    <dbReference type="NCBI Taxonomy" id="3133167"/>
    <lineage>
        <taxon>Bacteria</taxon>
        <taxon>Bacillati</taxon>
        <taxon>Bacillota</taxon>
        <taxon>Clostridia</taxon>
        <taxon>Eubacteriales</taxon>
        <taxon>Oscillospiraceae</taxon>
        <taxon>Faecousia</taxon>
    </lineage>
</organism>
<reference evidence="2 3" key="1">
    <citation type="submission" date="2024-03" db="EMBL/GenBank/DDBJ databases">
        <title>Human intestinal bacterial collection.</title>
        <authorList>
            <person name="Pauvert C."/>
            <person name="Hitch T.C.A."/>
            <person name="Clavel T."/>
        </authorList>
    </citation>
    <scope>NUCLEOTIDE SEQUENCE [LARGE SCALE GENOMIC DNA]</scope>
    <source>
        <strain evidence="2 3">CLA-AA-H192</strain>
    </source>
</reference>
<feature type="signal peptide" evidence="1">
    <location>
        <begin position="1"/>
        <end position="28"/>
    </location>
</feature>
<evidence type="ECO:0000313" key="2">
    <source>
        <dbReference type="EMBL" id="MEQ2510533.1"/>
    </source>
</evidence>
<accession>A0ABV1G550</accession>
<dbReference type="RefSeq" id="WP_349135209.1">
    <property type="nucleotide sequence ID" value="NZ_JBBMFF010000164.1"/>
</dbReference>
<name>A0ABV1G550_9FIRM</name>
<keyword evidence="1" id="KW-0732">Signal</keyword>
<evidence type="ECO:0008006" key="4">
    <source>
        <dbReference type="Google" id="ProtNLM"/>
    </source>
</evidence>
<dbReference type="EMBL" id="JBBMFF010000164">
    <property type="protein sequence ID" value="MEQ2510533.1"/>
    <property type="molecule type" value="Genomic_DNA"/>
</dbReference>
<gene>
    <name evidence="2" type="ORF">WMO66_04595</name>
</gene>
<sequence>MKIILKRISLFGALALAAILLMSCRASPDVAELECWIVFRHGSSCTVTNAEGESLTYRDDGAVFGTMERYESSYGGLGYDNCIDIDMFRVPSSAFFTVEGTQGQSSVEVIWGKAYFGSAVVGKTETARIAPLPTETVGE</sequence>
<protein>
    <recommendedName>
        <fullName evidence="4">Lipoprotein</fullName>
    </recommendedName>
</protein>
<feature type="chain" id="PRO_5046042726" description="Lipoprotein" evidence="1">
    <location>
        <begin position="29"/>
        <end position="139"/>
    </location>
</feature>